<evidence type="ECO:0000256" key="2">
    <source>
        <dbReference type="ARBA" id="ARBA00023034"/>
    </source>
</evidence>
<dbReference type="GO" id="GO:0031267">
    <property type="term" value="F:small GTPase binding"/>
    <property type="evidence" value="ECO:0007669"/>
    <property type="project" value="TreeGrafter"/>
</dbReference>
<feature type="compositionally biased region" description="Polar residues" evidence="5">
    <location>
        <begin position="58"/>
        <end position="77"/>
    </location>
</feature>
<comment type="caution">
    <text evidence="7">The sequence shown here is derived from an EMBL/GenBank/DDBJ whole genome shotgun (WGS) entry which is preliminary data.</text>
</comment>
<protein>
    <recommendedName>
        <fullName evidence="6">GRIP domain-containing protein</fullName>
    </recommendedName>
</protein>
<feature type="compositionally biased region" description="Polar residues" evidence="5">
    <location>
        <begin position="95"/>
        <end position="112"/>
    </location>
</feature>
<dbReference type="GO" id="GO:0006888">
    <property type="term" value="P:endoplasmic reticulum to Golgi vesicle-mediated transport"/>
    <property type="evidence" value="ECO:0007669"/>
    <property type="project" value="TreeGrafter"/>
</dbReference>
<keyword evidence="2" id="KW-0333">Golgi apparatus</keyword>
<dbReference type="Pfam" id="PF10375">
    <property type="entry name" value="GRAB"/>
    <property type="match status" value="1"/>
</dbReference>
<feature type="compositionally biased region" description="Low complexity" evidence="5">
    <location>
        <begin position="560"/>
        <end position="572"/>
    </location>
</feature>
<dbReference type="OrthoDB" id="425925at2759"/>
<feature type="region of interest" description="Disordered" evidence="5">
    <location>
        <begin position="253"/>
        <end position="272"/>
    </location>
</feature>
<sequence length="590" mass="66087">MSPAIPSNAATGPKKKSNKKKKSARTLNNAEDAKKLQENGKEELADNGEDEAAEATESEVNTPNDSHFPEQSVSQINGHAPESANSLLAIRTMTEESTAESSNTQPDVNDASSRLEIMSQEREALRAEVEQLRKSLEYIQGRHTAEISSIQTKHSEELSTINGKHGEETTSLKDQLSEVSKLKEELEESEEARKQAEQQYENLLGRLNTIKASLGERMKADKHALSETQEENDELRTENENLQSRIQGLESRMKEVEAGSNDSSKELSSLRNRHNLSQQNWVSEREYLIQQTAQLNDEAEAAREAMGDWEVLAMEERSVREGLKERIVDIEEQFSVQREAYGSLMAERDSQSQTVDGLQIALRELQEVRKQELRETVESYEEQLRTLRQLVQESDKRATEASGSREKTQAELERLAPFEKEVKEKSLQVGKLRHEAIILNDHLTKALRFLKKAKPEDNIDRQIVTNHFLHFLALDRSDPKKFQILQLIAALLNWTDEQREQAGLARPGTSSGSLRLPASPFFRTPSTPSLSSEFFNESAAGKESIGELWAGFLERSADEGSVNGSRSGSISSAAPGRPEFRSTETGSSKG</sequence>
<feature type="region of interest" description="Disordered" evidence="5">
    <location>
        <begin position="219"/>
        <end position="240"/>
    </location>
</feature>
<feature type="compositionally biased region" description="Basic residues" evidence="5">
    <location>
        <begin position="13"/>
        <end position="24"/>
    </location>
</feature>
<evidence type="ECO:0000256" key="4">
    <source>
        <dbReference type="SAM" id="Coils"/>
    </source>
</evidence>
<feature type="coiled-coil region" evidence="4">
    <location>
        <begin position="313"/>
        <end position="397"/>
    </location>
</feature>
<dbReference type="PANTHER" id="PTHR18921:SF2">
    <property type="entry name" value="THYROID RECEPTOR-INTERACTING PROTEIN 11"/>
    <property type="match status" value="1"/>
</dbReference>
<keyword evidence="8" id="KW-1185">Reference proteome</keyword>
<dbReference type="PANTHER" id="PTHR18921">
    <property type="entry name" value="MYOSIN HEAVY CHAIN - RELATED"/>
    <property type="match status" value="1"/>
</dbReference>
<organism evidence="7 8">
    <name type="scientific">Calycina marina</name>
    <dbReference type="NCBI Taxonomy" id="1763456"/>
    <lineage>
        <taxon>Eukaryota</taxon>
        <taxon>Fungi</taxon>
        <taxon>Dikarya</taxon>
        <taxon>Ascomycota</taxon>
        <taxon>Pezizomycotina</taxon>
        <taxon>Leotiomycetes</taxon>
        <taxon>Helotiales</taxon>
        <taxon>Pezizellaceae</taxon>
        <taxon>Calycina</taxon>
    </lineage>
</organism>
<evidence type="ECO:0000256" key="1">
    <source>
        <dbReference type="ARBA" id="ARBA00004555"/>
    </source>
</evidence>
<dbReference type="InterPro" id="IPR000237">
    <property type="entry name" value="GRIP_dom"/>
</dbReference>
<evidence type="ECO:0000313" key="7">
    <source>
        <dbReference type="EMBL" id="KAG9245284.1"/>
    </source>
</evidence>
<feature type="region of interest" description="Disordered" evidence="5">
    <location>
        <begin position="558"/>
        <end position="590"/>
    </location>
</feature>
<evidence type="ECO:0000259" key="6">
    <source>
        <dbReference type="PROSITE" id="PS50913"/>
    </source>
</evidence>
<feature type="domain" description="GRIP" evidence="6">
    <location>
        <begin position="454"/>
        <end position="505"/>
    </location>
</feature>
<dbReference type="AlphaFoldDB" id="A0A9P7Z471"/>
<evidence type="ECO:0000256" key="3">
    <source>
        <dbReference type="ARBA" id="ARBA00023054"/>
    </source>
</evidence>
<dbReference type="GO" id="GO:0005794">
    <property type="term" value="C:Golgi apparatus"/>
    <property type="evidence" value="ECO:0007669"/>
    <property type="project" value="UniProtKB-SubCell"/>
</dbReference>
<evidence type="ECO:0000313" key="8">
    <source>
        <dbReference type="Proteomes" id="UP000887226"/>
    </source>
</evidence>
<dbReference type="GO" id="GO:0007030">
    <property type="term" value="P:Golgi organization"/>
    <property type="evidence" value="ECO:0007669"/>
    <property type="project" value="TreeGrafter"/>
</dbReference>
<dbReference type="Proteomes" id="UP000887226">
    <property type="component" value="Unassembled WGS sequence"/>
</dbReference>
<proteinExistence type="predicted"/>
<dbReference type="EMBL" id="MU253855">
    <property type="protein sequence ID" value="KAG9245284.1"/>
    <property type="molecule type" value="Genomic_DNA"/>
</dbReference>
<gene>
    <name evidence="7" type="ORF">BJ878DRAFT_502189</name>
</gene>
<evidence type="ECO:0000256" key="5">
    <source>
        <dbReference type="SAM" id="MobiDB-lite"/>
    </source>
</evidence>
<reference evidence="7" key="1">
    <citation type="journal article" date="2021" name="IMA Fungus">
        <title>Genomic characterization of three marine fungi, including Emericellopsis atlantica sp. nov. with signatures of a generalist lifestyle and marine biomass degradation.</title>
        <authorList>
            <person name="Hagestad O.C."/>
            <person name="Hou L."/>
            <person name="Andersen J.H."/>
            <person name="Hansen E.H."/>
            <person name="Altermark B."/>
            <person name="Li C."/>
            <person name="Kuhnert E."/>
            <person name="Cox R.J."/>
            <person name="Crous P.W."/>
            <person name="Spatafora J.W."/>
            <person name="Lail K."/>
            <person name="Amirebrahimi M."/>
            <person name="Lipzen A."/>
            <person name="Pangilinan J."/>
            <person name="Andreopoulos W."/>
            <person name="Hayes R.D."/>
            <person name="Ng V."/>
            <person name="Grigoriev I.V."/>
            <person name="Jackson S.A."/>
            <person name="Sutton T.D.S."/>
            <person name="Dobson A.D.W."/>
            <person name="Rama T."/>
        </authorList>
    </citation>
    <scope>NUCLEOTIDE SEQUENCE</scope>
    <source>
        <strain evidence="7">TRa3180A</strain>
    </source>
</reference>
<dbReference type="Gene3D" id="1.10.287.1490">
    <property type="match status" value="1"/>
</dbReference>
<feature type="compositionally biased region" description="Polar residues" evidence="5">
    <location>
        <begin position="260"/>
        <end position="272"/>
    </location>
</feature>
<feature type="compositionally biased region" description="Basic and acidic residues" evidence="5">
    <location>
        <begin position="31"/>
        <end position="44"/>
    </location>
</feature>
<comment type="subcellular location">
    <subcellularLocation>
        <location evidence="1">Golgi apparatus</location>
    </subcellularLocation>
</comment>
<accession>A0A9P7Z471</accession>
<name>A0A9P7Z471_9HELO</name>
<feature type="compositionally biased region" description="Acidic residues" evidence="5">
    <location>
        <begin position="45"/>
        <end position="57"/>
    </location>
</feature>
<feature type="region of interest" description="Disordered" evidence="5">
    <location>
        <begin position="1"/>
        <end position="113"/>
    </location>
</feature>
<dbReference type="PROSITE" id="PS50913">
    <property type="entry name" value="GRIP"/>
    <property type="match status" value="1"/>
</dbReference>
<dbReference type="InterPro" id="IPR019459">
    <property type="entry name" value="GRAB"/>
</dbReference>
<keyword evidence="3 4" id="KW-0175">Coiled coil</keyword>